<accession>A0A5N0EEG7</accession>
<evidence type="ECO:0000313" key="9">
    <source>
        <dbReference type="EMBL" id="KAA8887333.1"/>
    </source>
</evidence>
<evidence type="ECO:0000256" key="1">
    <source>
        <dbReference type="ARBA" id="ARBA00004651"/>
    </source>
</evidence>
<dbReference type="OrthoDB" id="7051771at2"/>
<name>A0A5N0EEG7_9NOCA</name>
<feature type="domain" description="Membrane transport protein MMPL" evidence="8">
    <location>
        <begin position="4"/>
        <end position="80"/>
    </location>
</feature>
<evidence type="ECO:0000256" key="6">
    <source>
        <dbReference type="ARBA" id="ARBA00023136"/>
    </source>
</evidence>
<dbReference type="AlphaFoldDB" id="A0A5N0EEG7"/>
<dbReference type="EMBL" id="VXLC01000008">
    <property type="protein sequence ID" value="KAA8887333.1"/>
    <property type="molecule type" value="Genomic_DNA"/>
</dbReference>
<evidence type="ECO:0000256" key="2">
    <source>
        <dbReference type="ARBA" id="ARBA00010157"/>
    </source>
</evidence>
<evidence type="ECO:0000256" key="3">
    <source>
        <dbReference type="ARBA" id="ARBA00022475"/>
    </source>
</evidence>
<keyword evidence="4 7" id="KW-0812">Transmembrane</keyword>
<comment type="subcellular location">
    <subcellularLocation>
        <location evidence="1">Cell membrane</location>
        <topology evidence="1">Multi-pass membrane protein</topology>
    </subcellularLocation>
</comment>
<comment type="caution">
    <text evidence="9">The sequence shown here is derived from an EMBL/GenBank/DDBJ whole genome shotgun (WGS) entry which is preliminary data.</text>
</comment>
<evidence type="ECO:0000256" key="5">
    <source>
        <dbReference type="ARBA" id="ARBA00022989"/>
    </source>
</evidence>
<dbReference type="PANTHER" id="PTHR33406">
    <property type="entry name" value="MEMBRANE PROTEIN MJ1562-RELATED"/>
    <property type="match status" value="1"/>
</dbReference>
<keyword evidence="5 7" id="KW-1133">Transmembrane helix</keyword>
<dbReference type="Gene3D" id="1.20.1640.10">
    <property type="entry name" value="Multidrug efflux transporter AcrB transmembrane domain"/>
    <property type="match status" value="1"/>
</dbReference>
<feature type="non-terminal residue" evidence="9">
    <location>
        <position position="1"/>
    </location>
</feature>
<dbReference type="RefSeq" id="WP_150403663.1">
    <property type="nucleotide sequence ID" value="NZ_VXLC01000008.1"/>
</dbReference>
<proteinExistence type="inferred from homology"/>
<dbReference type="PANTHER" id="PTHR33406:SF6">
    <property type="entry name" value="MEMBRANE PROTEIN YDGH-RELATED"/>
    <property type="match status" value="1"/>
</dbReference>
<evidence type="ECO:0000256" key="7">
    <source>
        <dbReference type="SAM" id="Phobius"/>
    </source>
</evidence>
<evidence type="ECO:0000259" key="8">
    <source>
        <dbReference type="Pfam" id="PF03176"/>
    </source>
</evidence>
<dbReference type="SUPFAM" id="SSF82866">
    <property type="entry name" value="Multidrug efflux transporter AcrB transmembrane domain"/>
    <property type="match status" value="1"/>
</dbReference>
<feature type="transmembrane region" description="Helical" evidence="7">
    <location>
        <begin position="21"/>
        <end position="40"/>
    </location>
</feature>
<keyword evidence="10" id="KW-1185">Reference proteome</keyword>
<gene>
    <name evidence="9" type="ORF">F3087_20845</name>
</gene>
<dbReference type="GO" id="GO:0005886">
    <property type="term" value="C:plasma membrane"/>
    <property type="evidence" value="ECO:0007669"/>
    <property type="project" value="UniProtKB-SubCell"/>
</dbReference>
<reference evidence="9 10" key="1">
    <citation type="submission" date="2019-09" db="EMBL/GenBank/DDBJ databases">
        <authorList>
            <person name="Wang X."/>
        </authorList>
    </citation>
    <scope>NUCLEOTIDE SEQUENCE [LARGE SCALE GENOMIC DNA]</scope>
    <source>
        <strain evidence="9 10">CICC 11023</strain>
    </source>
</reference>
<protein>
    <submittedName>
        <fullName evidence="9">MMPL family transporter</fullName>
    </submittedName>
</protein>
<organism evidence="9 10">
    <name type="scientific">Nocardia colli</name>
    <dbReference type="NCBI Taxonomy" id="2545717"/>
    <lineage>
        <taxon>Bacteria</taxon>
        <taxon>Bacillati</taxon>
        <taxon>Actinomycetota</taxon>
        <taxon>Actinomycetes</taxon>
        <taxon>Mycobacteriales</taxon>
        <taxon>Nocardiaceae</taxon>
        <taxon>Nocardia</taxon>
    </lineage>
</organism>
<comment type="similarity">
    <text evidence="2">Belongs to the resistance-nodulation-cell division (RND) (TC 2.A.6) family. MmpL subfamily.</text>
</comment>
<dbReference type="InterPro" id="IPR004869">
    <property type="entry name" value="MMPL_dom"/>
</dbReference>
<keyword evidence="6 7" id="KW-0472">Membrane</keyword>
<evidence type="ECO:0000256" key="4">
    <source>
        <dbReference type="ARBA" id="ARBA00022692"/>
    </source>
</evidence>
<dbReference type="Pfam" id="PF03176">
    <property type="entry name" value="MMPL"/>
    <property type="match status" value="1"/>
</dbReference>
<evidence type="ECO:0000313" key="10">
    <source>
        <dbReference type="Proteomes" id="UP000323876"/>
    </source>
</evidence>
<feature type="transmembrane region" description="Helical" evidence="7">
    <location>
        <begin position="46"/>
        <end position="65"/>
    </location>
</feature>
<dbReference type="InterPro" id="IPR050545">
    <property type="entry name" value="Mycobact_MmpL"/>
</dbReference>
<sequence>QATGDNRGSVSTGLQRTARPISLAAAILAVAFGSLLVSDISGLRVFGFAIAMALIIDATVIRLVLVPALMQIMGRWNWWFPSFPRYLGKERRCRPPVDRISVDRSDRSSVPR</sequence>
<dbReference type="Proteomes" id="UP000323876">
    <property type="component" value="Unassembled WGS sequence"/>
</dbReference>
<keyword evidence="3" id="KW-1003">Cell membrane</keyword>